<evidence type="ECO:0000256" key="1">
    <source>
        <dbReference type="SAM" id="MobiDB-lite"/>
    </source>
</evidence>
<accession>M3DGS5</accession>
<feature type="region of interest" description="Disordered" evidence="1">
    <location>
        <begin position="1"/>
        <end position="51"/>
    </location>
</feature>
<reference evidence="3" key="1">
    <citation type="journal article" date="2013" name="Genome Announc.">
        <title>Draft Genome Sequence of Streptomyces bottropensis ATCC 25435, a Bottromycin-Producing Actinomycete.</title>
        <authorList>
            <person name="Zhang H."/>
            <person name="Zhou W."/>
            <person name="Zhuang Y."/>
            <person name="Liang X."/>
            <person name="Liu T."/>
        </authorList>
    </citation>
    <scope>NUCLEOTIDE SEQUENCE [LARGE SCALE GENOMIC DNA]</scope>
    <source>
        <strain evidence="3">ATCC 25435</strain>
    </source>
</reference>
<proteinExistence type="predicted"/>
<dbReference type="AlphaFoldDB" id="M3DGS5"/>
<feature type="compositionally biased region" description="Low complexity" evidence="1">
    <location>
        <begin position="11"/>
        <end position="27"/>
    </location>
</feature>
<gene>
    <name evidence="2" type="ORF">SBD_3230</name>
</gene>
<organism evidence="2 3">
    <name type="scientific">Streptomyces bottropensis ATCC 25435</name>
    <dbReference type="NCBI Taxonomy" id="1054862"/>
    <lineage>
        <taxon>Bacteria</taxon>
        <taxon>Bacillati</taxon>
        <taxon>Actinomycetota</taxon>
        <taxon>Actinomycetes</taxon>
        <taxon>Kitasatosporales</taxon>
        <taxon>Streptomycetaceae</taxon>
        <taxon>Streptomyces</taxon>
    </lineage>
</organism>
<dbReference type="EMBL" id="KB405067">
    <property type="protein sequence ID" value="EMF55917.1"/>
    <property type="molecule type" value="Genomic_DNA"/>
</dbReference>
<evidence type="ECO:0000313" key="3">
    <source>
        <dbReference type="Proteomes" id="UP000030760"/>
    </source>
</evidence>
<evidence type="ECO:0000313" key="2">
    <source>
        <dbReference type="EMBL" id="EMF55917.1"/>
    </source>
</evidence>
<sequence length="51" mass="5704">MFRPHRDRRGTPSSPRRTPRTGPVSGRAMGDPREPLDPSPSALARFHRPDA</sequence>
<name>M3DGS5_9ACTN</name>
<protein>
    <submittedName>
        <fullName evidence="2">Uncharacterized protein</fullName>
    </submittedName>
</protein>
<dbReference type="Proteomes" id="UP000030760">
    <property type="component" value="Unassembled WGS sequence"/>
</dbReference>